<evidence type="ECO:0000313" key="4">
    <source>
        <dbReference type="Proteomes" id="UP000008792"/>
    </source>
</evidence>
<accession>B4LMD5</accession>
<proteinExistence type="predicted"/>
<feature type="signal peptide" evidence="2">
    <location>
        <begin position="1"/>
        <end position="26"/>
    </location>
</feature>
<evidence type="ECO:0000313" key="3">
    <source>
        <dbReference type="EMBL" id="EDW62030.1"/>
    </source>
</evidence>
<feature type="region of interest" description="Disordered" evidence="1">
    <location>
        <begin position="30"/>
        <end position="72"/>
    </location>
</feature>
<name>B4LMD5_DROVI</name>
<dbReference type="SMR" id="B4LMD5"/>
<dbReference type="OMA" id="MLTIFQW"/>
<keyword evidence="4" id="KW-1185">Reference proteome</keyword>
<dbReference type="FunCoup" id="B4LMD5">
    <property type="interactions" value="1"/>
</dbReference>
<dbReference type="Pfam" id="PF06757">
    <property type="entry name" value="Ins_allergen_rp"/>
    <property type="match status" value="1"/>
</dbReference>
<dbReference type="EMBL" id="CH940648">
    <property type="protein sequence ID" value="EDW62030.1"/>
    <property type="molecule type" value="Genomic_DNA"/>
</dbReference>
<dbReference type="PANTHER" id="PTHR21163:SF0">
    <property type="entry name" value="GH08205P-RELATED"/>
    <property type="match status" value="1"/>
</dbReference>
<evidence type="ECO:0000256" key="2">
    <source>
        <dbReference type="SAM" id="SignalP"/>
    </source>
</evidence>
<sequence>MLQLKHLTLFCGLLAAVISFQDHVQADVHNRAPSLGGGKATTTCEPDTGGDKPGDNFGENPGDNDDNGDRDNESLCNSFQALRATIEKDTLVDLIQSHYQCNSKFRKALCYYNTTRFQLVAQELQQSEVYNTMLEELRNAGVDTTDIENIVDIFACLLVPAPQPDKSCDCKALRGHTFVGDLLAAMPQQAVHDYTTSARKNQTNYARFVDTVSSSGFQSRMRANMMKRDVIRPLRTLRRNGWDMPELLRAVTSILSW</sequence>
<gene>
    <name evidence="3" type="primary">Dvir\GJ19979</name>
    <name evidence="3" type="ORF">Dvir_GJ19979</name>
</gene>
<dbReference type="Proteomes" id="UP000008792">
    <property type="component" value="Unassembled WGS sequence"/>
</dbReference>
<dbReference type="OrthoDB" id="7882129at2759"/>
<reference evidence="3 4" key="1">
    <citation type="journal article" date="2007" name="Nature">
        <title>Evolution of genes and genomes on the Drosophila phylogeny.</title>
        <authorList>
            <consortium name="Drosophila 12 Genomes Consortium"/>
            <person name="Clark A.G."/>
            <person name="Eisen M.B."/>
            <person name="Smith D.R."/>
            <person name="Bergman C.M."/>
            <person name="Oliver B."/>
            <person name="Markow T.A."/>
            <person name="Kaufman T.C."/>
            <person name="Kellis M."/>
            <person name="Gelbart W."/>
            <person name="Iyer V.N."/>
            <person name="Pollard D.A."/>
            <person name="Sackton T.B."/>
            <person name="Larracuente A.M."/>
            <person name="Singh N.D."/>
            <person name="Abad J.P."/>
            <person name="Abt D.N."/>
            <person name="Adryan B."/>
            <person name="Aguade M."/>
            <person name="Akashi H."/>
            <person name="Anderson W.W."/>
            <person name="Aquadro C.F."/>
            <person name="Ardell D.H."/>
            <person name="Arguello R."/>
            <person name="Artieri C.G."/>
            <person name="Barbash D.A."/>
            <person name="Barker D."/>
            <person name="Barsanti P."/>
            <person name="Batterham P."/>
            <person name="Batzoglou S."/>
            <person name="Begun D."/>
            <person name="Bhutkar A."/>
            <person name="Blanco E."/>
            <person name="Bosak S.A."/>
            <person name="Bradley R.K."/>
            <person name="Brand A.D."/>
            <person name="Brent M.R."/>
            <person name="Brooks A.N."/>
            <person name="Brown R.H."/>
            <person name="Butlin R.K."/>
            <person name="Caggese C."/>
            <person name="Calvi B.R."/>
            <person name="Bernardo de Carvalho A."/>
            <person name="Caspi A."/>
            <person name="Castrezana S."/>
            <person name="Celniker S.E."/>
            <person name="Chang J.L."/>
            <person name="Chapple C."/>
            <person name="Chatterji S."/>
            <person name="Chinwalla A."/>
            <person name="Civetta A."/>
            <person name="Clifton S.W."/>
            <person name="Comeron J.M."/>
            <person name="Costello J.C."/>
            <person name="Coyne J.A."/>
            <person name="Daub J."/>
            <person name="David R.G."/>
            <person name="Delcher A.L."/>
            <person name="Delehaunty K."/>
            <person name="Do C.B."/>
            <person name="Ebling H."/>
            <person name="Edwards K."/>
            <person name="Eickbush T."/>
            <person name="Evans J.D."/>
            <person name="Filipski A."/>
            <person name="Findeiss S."/>
            <person name="Freyhult E."/>
            <person name="Fulton L."/>
            <person name="Fulton R."/>
            <person name="Garcia A.C."/>
            <person name="Gardiner A."/>
            <person name="Garfield D.A."/>
            <person name="Garvin B.E."/>
            <person name="Gibson G."/>
            <person name="Gilbert D."/>
            <person name="Gnerre S."/>
            <person name="Godfrey J."/>
            <person name="Good R."/>
            <person name="Gotea V."/>
            <person name="Gravely B."/>
            <person name="Greenberg A.J."/>
            <person name="Griffiths-Jones S."/>
            <person name="Gross S."/>
            <person name="Guigo R."/>
            <person name="Gustafson E.A."/>
            <person name="Haerty W."/>
            <person name="Hahn M.W."/>
            <person name="Halligan D.L."/>
            <person name="Halpern A.L."/>
            <person name="Halter G.M."/>
            <person name="Han M.V."/>
            <person name="Heger A."/>
            <person name="Hillier L."/>
            <person name="Hinrichs A.S."/>
            <person name="Holmes I."/>
            <person name="Hoskins R.A."/>
            <person name="Hubisz M.J."/>
            <person name="Hultmark D."/>
            <person name="Huntley M.A."/>
            <person name="Jaffe D.B."/>
            <person name="Jagadeeshan S."/>
            <person name="Jeck W.R."/>
            <person name="Johnson J."/>
            <person name="Jones C.D."/>
            <person name="Jordan W.C."/>
            <person name="Karpen G.H."/>
            <person name="Kataoka E."/>
            <person name="Keightley P.D."/>
            <person name="Kheradpour P."/>
            <person name="Kirkness E.F."/>
            <person name="Koerich L.B."/>
            <person name="Kristiansen K."/>
            <person name="Kudrna D."/>
            <person name="Kulathinal R.J."/>
            <person name="Kumar S."/>
            <person name="Kwok R."/>
            <person name="Lander E."/>
            <person name="Langley C.H."/>
            <person name="Lapoint R."/>
            <person name="Lazzaro B.P."/>
            <person name="Lee S.J."/>
            <person name="Levesque L."/>
            <person name="Li R."/>
            <person name="Lin C.F."/>
            <person name="Lin M.F."/>
            <person name="Lindblad-Toh K."/>
            <person name="Llopart A."/>
            <person name="Long M."/>
            <person name="Low L."/>
            <person name="Lozovsky E."/>
            <person name="Lu J."/>
            <person name="Luo M."/>
            <person name="Machado C.A."/>
            <person name="Makalowski W."/>
            <person name="Marzo M."/>
            <person name="Matsuda M."/>
            <person name="Matzkin L."/>
            <person name="McAllister B."/>
            <person name="McBride C.S."/>
            <person name="McKernan B."/>
            <person name="McKernan K."/>
            <person name="Mendez-Lago M."/>
            <person name="Minx P."/>
            <person name="Mollenhauer M.U."/>
            <person name="Montooth K."/>
            <person name="Mount S.M."/>
            <person name="Mu X."/>
            <person name="Myers E."/>
            <person name="Negre B."/>
            <person name="Newfeld S."/>
            <person name="Nielsen R."/>
            <person name="Noor M.A."/>
            <person name="O'Grady P."/>
            <person name="Pachter L."/>
            <person name="Papaceit M."/>
            <person name="Parisi M.J."/>
            <person name="Parisi M."/>
            <person name="Parts L."/>
            <person name="Pedersen J.S."/>
            <person name="Pesole G."/>
            <person name="Phillippy A.M."/>
            <person name="Ponting C.P."/>
            <person name="Pop M."/>
            <person name="Porcelli D."/>
            <person name="Powell J.R."/>
            <person name="Prohaska S."/>
            <person name="Pruitt K."/>
            <person name="Puig M."/>
            <person name="Quesneville H."/>
            <person name="Ram K.R."/>
            <person name="Rand D."/>
            <person name="Rasmussen M.D."/>
            <person name="Reed L.K."/>
            <person name="Reenan R."/>
            <person name="Reily A."/>
            <person name="Remington K.A."/>
            <person name="Rieger T.T."/>
            <person name="Ritchie M.G."/>
            <person name="Robin C."/>
            <person name="Rogers Y.H."/>
            <person name="Rohde C."/>
            <person name="Rozas J."/>
            <person name="Rubenfield M.J."/>
            <person name="Ruiz A."/>
            <person name="Russo S."/>
            <person name="Salzberg S.L."/>
            <person name="Sanchez-Gracia A."/>
            <person name="Saranga D.J."/>
            <person name="Sato H."/>
            <person name="Schaeffer S.W."/>
            <person name="Schatz M.C."/>
            <person name="Schlenke T."/>
            <person name="Schwartz R."/>
            <person name="Segarra C."/>
            <person name="Singh R.S."/>
            <person name="Sirot L."/>
            <person name="Sirota M."/>
            <person name="Sisneros N.B."/>
            <person name="Smith C.D."/>
            <person name="Smith T.F."/>
            <person name="Spieth J."/>
            <person name="Stage D.E."/>
            <person name="Stark A."/>
            <person name="Stephan W."/>
            <person name="Strausberg R.L."/>
            <person name="Strempel S."/>
            <person name="Sturgill D."/>
            <person name="Sutton G."/>
            <person name="Sutton G.G."/>
            <person name="Tao W."/>
            <person name="Teichmann S."/>
            <person name="Tobari Y.N."/>
            <person name="Tomimura Y."/>
            <person name="Tsolas J.M."/>
            <person name="Valente V.L."/>
            <person name="Venter E."/>
            <person name="Venter J.C."/>
            <person name="Vicario S."/>
            <person name="Vieira F.G."/>
            <person name="Vilella A.J."/>
            <person name="Villasante A."/>
            <person name="Walenz B."/>
            <person name="Wang J."/>
            <person name="Wasserman M."/>
            <person name="Watts T."/>
            <person name="Wilson D."/>
            <person name="Wilson R.K."/>
            <person name="Wing R.A."/>
            <person name="Wolfner M.F."/>
            <person name="Wong A."/>
            <person name="Wong G.K."/>
            <person name="Wu C.I."/>
            <person name="Wu G."/>
            <person name="Yamamoto D."/>
            <person name="Yang H.P."/>
            <person name="Yang S.P."/>
            <person name="Yorke J.A."/>
            <person name="Yoshida K."/>
            <person name="Zdobnov E."/>
            <person name="Zhang P."/>
            <person name="Zhang Y."/>
            <person name="Zimin A.V."/>
            <person name="Baldwin J."/>
            <person name="Abdouelleil A."/>
            <person name="Abdulkadir J."/>
            <person name="Abebe A."/>
            <person name="Abera B."/>
            <person name="Abreu J."/>
            <person name="Acer S.C."/>
            <person name="Aftuck L."/>
            <person name="Alexander A."/>
            <person name="An P."/>
            <person name="Anderson E."/>
            <person name="Anderson S."/>
            <person name="Arachi H."/>
            <person name="Azer M."/>
            <person name="Bachantsang P."/>
            <person name="Barry A."/>
            <person name="Bayul T."/>
            <person name="Berlin A."/>
            <person name="Bessette D."/>
            <person name="Bloom T."/>
            <person name="Blye J."/>
            <person name="Boguslavskiy L."/>
            <person name="Bonnet C."/>
            <person name="Boukhgalter B."/>
            <person name="Bourzgui I."/>
            <person name="Brown A."/>
            <person name="Cahill P."/>
            <person name="Channer S."/>
            <person name="Cheshatsang Y."/>
            <person name="Chuda L."/>
            <person name="Citroen M."/>
            <person name="Collymore A."/>
            <person name="Cooke P."/>
            <person name="Costello M."/>
            <person name="D'Aco K."/>
            <person name="Daza R."/>
            <person name="De Haan G."/>
            <person name="DeGray S."/>
            <person name="DeMaso C."/>
            <person name="Dhargay N."/>
            <person name="Dooley K."/>
            <person name="Dooley E."/>
            <person name="Doricent M."/>
            <person name="Dorje P."/>
            <person name="Dorjee K."/>
            <person name="Dupes A."/>
            <person name="Elong R."/>
            <person name="Falk J."/>
            <person name="Farina A."/>
            <person name="Faro S."/>
            <person name="Ferguson D."/>
            <person name="Fisher S."/>
            <person name="Foley C.D."/>
            <person name="Franke A."/>
            <person name="Friedrich D."/>
            <person name="Gadbois L."/>
            <person name="Gearin G."/>
            <person name="Gearin C.R."/>
            <person name="Giannoukos G."/>
            <person name="Goode T."/>
            <person name="Graham J."/>
            <person name="Grandbois E."/>
            <person name="Grewal S."/>
            <person name="Gyaltsen K."/>
            <person name="Hafez N."/>
            <person name="Hagos B."/>
            <person name="Hall J."/>
            <person name="Henson C."/>
            <person name="Hollinger A."/>
            <person name="Honan T."/>
            <person name="Huard M.D."/>
            <person name="Hughes L."/>
            <person name="Hurhula B."/>
            <person name="Husby M.E."/>
            <person name="Kamat A."/>
            <person name="Kanga B."/>
            <person name="Kashin S."/>
            <person name="Khazanovich D."/>
            <person name="Kisner P."/>
            <person name="Lance K."/>
            <person name="Lara M."/>
            <person name="Lee W."/>
            <person name="Lennon N."/>
            <person name="Letendre F."/>
            <person name="LeVine R."/>
            <person name="Lipovsky A."/>
            <person name="Liu X."/>
            <person name="Liu J."/>
            <person name="Liu S."/>
            <person name="Lokyitsang T."/>
            <person name="Lokyitsang Y."/>
            <person name="Lubonja R."/>
            <person name="Lui A."/>
            <person name="MacDonald P."/>
            <person name="Magnisalis V."/>
            <person name="Maru K."/>
            <person name="Matthews C."/>
            <person name="McCusker W."/>
            <person name="McDonough S."/>
            <person name="Mehta T."/>
            <person name="Meldrim J."/>
            <person name="Meneus L."/>
            <person name="Mihai O."/>
            <person name="Mihalev A."/>
            <person name="Mihova T."/>
            <person name="Mittelman R."/>
            <person name="Mlenga V."/>
            <person name="Montmayeur A."/>
            <person name="Mulrain L."/>
            <person name="Navidi A."/>
            <person name="Naylor J."/>
            <person name="Negash T."/>
            <person name="Nguyen T."/>
            <person name="Nguyen N."/>
            <person name="Nicol R."/>
            <person name="Norbu C."/>
            <person name="Norbu N."/>
            <person name="Novod N."/>
            <person name="O'Neill B."/>
            <person name="Osman S."/>
            <person name="Markiewicz E."/>
            <person name="Oyono O.L."/>
            <person name="Patti C."/>
            <person name="Phunkhang P."/>
            <person name="Pierre F."/>
            <person name="Priest M."/>
            <person name="Raghuraman S."/>
            <person name="Rege F."/>
            <person name="Reyes R."/>
            <person name="Rise C."/>
            <person name="Rogov P."/>
            <person name="Ross K."/>
            <person name="Ryan E."/>
            <person name="Settipalli S."/>
            <person name="Shea T."/>
            <person name="Sherpa N."/>
            <person name="Shi L."/>
            <person name="Shih D."/>
            <person name="Sparrow T."/>
            <person name="Spaulding J."/>
            <person name="Stalker J."/>
            <person name="Stange-Thomann N."/>
            <person name="Stavropoulos S."/>
            <person name="Stone C."/>
            <person name="Strader C."/>
            <person name="Tesfaye S."/>
            <person name="Thomson T."/>
            <person name="Thoulutsang Y."/>
            <person name="Thoulutsang D."/>
            <person name="Topham K."/>
            <person name="Topping I."/>
            <person name="Tsamla T."/>
            <person name="Vassiliev H."/>
            <person name="Vo A."/>
            <person name="Wangchuk T."/>
            <person name="Wangdi T."/>
            <person name="Weiand M."/>
            <person name="Wilkinson J."/>
            <person name="Wilson A."/>
            <person name="Yadav S."/>
            <person name="Young G."/>
            <person name="Yu Q."/>
            <person name="Zembek L."/>
            <person name="Zhong D."/>
            <person name="Zimmer A."/>
            <person name="Zwirko Z."/>
            <person name="Jaffe D.B."/>
            <person name="Alvarez P."/>
            <person name="Brockman W."/>
            <person name="Butler J."/>
            <person name="Chin C."/>
            <person name="Gnerre S."/>
            <person name="Grabherr M."/>
            <person name="Kleber M."/>
            <person name="Mauceli E."/>
            <person name="MacCallum I."/>
        </authorList>
    </citation>
    <scope>NUCLEOTIDE SEQUENCE [LARGE SCALE GENOMIC DNA]</scope>
    <source>
        <strain evidence="4">Tucson 15010-1051.87</strain>
    </source>
</reference>
<feature type="chain" id="PRO_5002813648" evidence="2">
    <location>
        <begin position="27"/>
        <end position="257"/>
    </location>
</feature>
<dbReference type="HOGENOM" id="CLU_098414_0_0_1"/>
<organism evidence="3 4">
    <name type="scientific">Drosophila virilis</name>
    <name type="common">Fruit fly</name>
    <dbReference type="NCBI Taxonomy" id="7244"/>
    <lineage>
        <taxon>Eukaryota</taxon>
        <taxon>Metazoa</taxon>
        <taxon>Ecdysozoa</taxon>
        <taxon>Arthropoda</taxon>
        <taxon>Hexapoda</taxon>
        <taxon>Insecta</taxon>
        <taxon>Pterygota</taxon>
        <taxon>Neoptera</taxon>
        <taxon>Endopterygota</taxon>
        <taxon>Diptera</taxon>
        <taxon>Brachycera</taxon>
        <taxon>Muscomorpha</taxon>
        <taxon>Ephydroidea</taxon>
        <taxon>Drosophilidae</taxon>
        <taxon>Drosophila</taxon>
    </lineage>
</organism>
<dbReference type="InParanoid" id="B4LMD5"/>
<dbReference type="eggNOG" id="ENOG502R6P8">
    <property type="taxonomic scope" value="Eukaryota"/>
</dbReference>
<dbReference type="AlphaFoldDB" id="B4LMD5"/>
<dbReference type="KEGG" id="dvi:6626835"/>
<dbReference type="InterPro" id="IPR010629">
    <property type="entry name" value="Ins_allergen"/>
</dbReference>
<protein>
    <submittedName>
        <fullName evidence="3">Uncharacterized protein</fullName>
    </submittedName>
</protein>
<keyword evidence="2" id="KW-0732">Signal</keyword>
<evidence type="ECO:0000256" key="1">
    <source>
        <dbReference type="SAM" id="MobiDB-lite"/>
    </source>
</evidence>
<dbReference type="PhylomeDB" id="B4LMD5"/>
<dbReference type="PANTHER" id="PTHR21163">
    <property type="entry name" value="PROTEIN G12"/>
    <property type="match status" value="1"/>
</dbReference>